<dbReference type="EMBL" id="FNLO01000002">
    <property type="protein sequence ID" value="SDV47215.1"/>
    <property type="molecule type" value="Genomic_DNA"/>
</dbReference>
<name>A0A1H2PL94_9BURK</name>
<organism evidence="1 2">
    <name type="scientific">Chitinasiproducens palmae</name>
    <dbReference type="NCBI Taxonomy" id="1770053"/>
    <lineage>
        <taxon>Bacteria</taxon>
        <taxon>Pseudomonadati</taxon>
        <taxon>Pseudomonadota</taxon>
        <taxon>Betaproteobacteria</taxon>
        <taxon>Burkholderiales</taxon>
        <taxon>Burkholderiaceae</taxon>
        <taxon>Chitinasiproducens</taxon>
    </lineage>
</organism>
<evidence type="ECO:0000313" key="1">
    <source>
        <dbReference type="EMBL" id="SDV47215.1"/>
    </source>
</evidence>
<reference evidence="2" key="1">
    <citation type="submission" date="2016-09" db="EMBL/GenBank/DDBJ databases">
        <authorList>
            <person name="Varghese N."/>
            <person name="Submissions S."/>
        </authorList>
    </citation>
    <scope>NUCLEOTIDE SEQUENCE [LARGE SCALE GENOMIC DNA]</scope>
    <source>
        <strain evidence="2">JS23</strain>
    </source>
</reference>
<dbReference type="Proteomes" id="UP000243719">
    <property type="component" value="Unassembled WGS sequence"/>
</dbReference>
<dbReference type="STRING" id="1770053.SAMN05216551_102373"/>
<proteinExistence type="predicted"/>
<protein>
    <submittedName>
        <fullName evidence="1">Uncharacterized protein</fullName>
    </submittedName>
</protein>
<evidence type="ECO:0000313" key="2">
    <source>
        <dbReference type="Proteomes" id="UP000243719"/>
    </source>
</evidence>
<sequence>MADQRGAHLNRRSERSQSACKPFVKVVGIALADSAHRARRAGHDYQRPDAPRAIGVPYAGHMKLVFPGSIGMSYIALIGTHRRD</sequence>
<keyword evidence="2" id="KW-1185">Reference proteome</keyword>
<gene>
    <name evidence="1" type="ORF">SAMN05216551_102373</name>
</gene>
<accession>A0A1H2PL94</accession>
<dbReference type="AlphaFoldDB" id="A0A1H2PL94"/>